<dbReference type="SMART" id="SM00847">
    <property type="entry name" value="HA2"/>
    <property type="match status" value="1"/>
</dbReference>
<dbReference type="Pfam" id="PF07717">
    <property type="entry name" value="OB_NTP_bind"/>
    <property type="match status" value="1"/>
</dbReference>
<protein>
    <submittedName>
        <fullName evidence="8">ATP-dependent helicase HrpA</fullName>
    </submittedName>
</protein>
<dbReference type="InterPro" id="IPR014001">
    <property type="entry name" value="Helicase_ATP-bd"/>
</dbReference>
<feature type="domain" description="Helicase ATP-binding" evidence="6">
    <location>
        <begin position="131"/>
        <end position="294"/>
    </location>
</feature>
<name>A0A2S6ID95_9ACTN</name>
<dbReference type="InterPro" id="IPR011709">
    <property type="entry name" value="DEAD-box_helicase_OB_fold"/>
</dbReference>
<feature type="domain" description="Helicase C-terminal" evidence="7">
    <location>
        <begin position="348"/>
        <end position="519"/>
    </location>
</feature>
<dbReference type="SMART" id="SM00490">
    <property type="entry name" value="HELICc"/>
    <property type="match status" value="1"/>
</dbReference>
<dbReference type="CDD" id="cd18791">
    <property type="entry name" value="SF2_C_RHA"/>
    <property type="match status" value="1"/>
</dbReference>
<sequence length="1420" mass="156987">MPQGEGRTGDRADDRTRTDETRARGARRTPGRRRGGPPSAAHRPAVLPDDPRARDLAARLPELSLRDEQRLLRRLHALAGQREPARFEEQLTQLTADVDRAAARVQSRRAAVPALHYPPELPVSQEKDRVAAALREHQVVVVAGETGSGKTTQLPKICLELGRGVRGTIGHTQPRRIAARAVAERVAEEVGTQLGDLVGYAVRFTDQVSDSTLVKVMTDGILLAEVQRDRDLRQYDTIIIDEAHERSLNIDFLLGYLKQLLPRRPELKLVITSATIETGRFAEAFGGAPVIEVSGRTYPVEVRYRPLLAADAEPEDEEDDETDDGVGPSPEDAYVAAGTDGDRDQTEGIVDAVRELAAEGPGDILVFLSGEREIRDTADALQPLLRERGWQGTEVLPLYARLSAEEQHRVFRTSGNRRIVLATNVAETSLTVPGIRYVVDAGTARISRYSHRTKVQRLPVERISQASANQRAGRCGRVAEGVCIRLYSEKDYLSRPEYTDPEILRTNLASVILQMASLGLGDVAAFPFVQPPEKRAITDGVHLLQELGALEPGSGTGTVPRLTPTGRDLARLPIDPRLGRMVLEGHRNGCLHDVLVVVAALSVQDPRERPHDQKQQAAQSHARFRHEQSDFLTYLNLWWYLQRQQRDLSSSAFRRRCKQEFLHHLRVREWQDTFSQLRRVARDLRMDVVAPELPEVAEEGADSSGTGSEAVAAAAVDADGLHRSLLAGLLANIGMKELPTKQTRSVVRPMTEYLGARGARFALFPGSSLGRQQPAWVMAAELVETSRLWARVAASIDPRWIEPLAEHVVKRQYSEPHWSRKRAAVVATERVTLYGVPIVAGRTVAYGRIDPELSRELFIRHALVEGDWDTRHEFFGRNRELLEEAEELEHRARRRDIVVDDEALFRFYDARVGAEVVSGRHFDTWWKQVRREEPDLLTFDPAMLVAEGAETVSESDYPDVWRQGDLALRLTYQFEPGSAADGVTVEVPLGVVNRLDADDFTWQVPGLRHDLATALIRSLPKALRKNFVPAPDVAAAVLRRVRPHTEPLTHALERELPRLGSGVEVFAEDFDWEKVPGHLRVTFRIVSDIPDAESPDAAPGTVLAEGKDFEALRQSLAGQVQENLEEASDELQRTGASSWDELPADIPATHTSHRGGVEVTGFPALVDEGGAVGVRTFATAGEAERSMWRGTRRLLLLNLPSPARAMQAELPNDAKLLLARAPHGSAAAVLDDCVTGAVDSLLAAAGGPVRTAGDFTRLLAAVRAGLPQRATEVLQRTLRVLSAAAEVERALSRTSSLTLVPSLSDVRGQLSELLAPGFVTATGFERLPDLLRYLRGAQRRLEALPANPQRDRVRMAELARVRSSYEAVRARYGDWEEVPAAVARVRWMLEELRISKFAQAVGTAHPVSEERVLKALAEVA</sequence>
<evidence type="ECO:0000256" key="2">
    <source>
        <dbReference type="ARBA" id="ARBA00022801"/>
    </source>
</evidence>
<dbReference type="GO" id="GO:0005524">
    <property type="term" value="F:ATP binding"/>
    <property type="evidence" value="ECO:0007669"/>
    <property type="project" value="UniProtKB-KW"/>
</dbReference>
<dbReference type="GO" id="GO:0003723">
    <property type="term" value="F:RNA binding"/>
    <property type="evidence" value="ECO:0007669"/>
    <property type="project" value="TreeGrafter"/>
</dbReference>
<evidence type="ECO:0000256" key="5">
    <source>
        <dbReference type="SAM" id="MobiDB-lite"/>
    </source>
</evidence>
<dbReference type="Pfam" id="PF00271">
    <property type="entry name" value="Helicase_C"/>
    <property type="match status" value="1"/>
</dbReference>
<evidence type="ECO:0000256" key="1">
    <source>
        <dbReference type="ARBA" id="ARBA00022741"/>
    </source>
</evidence>
<feature type="region of interest" description="Disordered" evidence="5">
    <location>
        <begin position="309"/>
        <end position="345"/>
    </location>
</feature>
<dbReference type="GO" id="GO:0003724">
    <property type="term" value="F:RNA helicase activity"/>
    <property type="evidence" value="ECO:0007669"/>
    <property type="project" value="InterPro"/>
</dbReference>
<feature type="compositionally biased region" description="Basic and acidic residues" evidence="5">
    <location>
        <begin position="7"/>
        <end position="23"/>
    </location>
</feature>
<dbReference type="Gene3D" id="3.40.50.300">
    <property type="entry name" value="P-loop containing nucleotide triphosphate hydrolases"/>
    <property type="match status" value="2"/>
</dbReference>
<evidence type="ECO:0000256" key="4">
    <source>
        <dbReference type="ARBA" id="ARBA00022840"/>
    </source>
</evidence>
<dbReference type="GO" id="GO:0016787">
    <property type="term" value="F:hydrolase activity"/>
    <property type="evidence" value="ECO:0007669"/>
    <property type="project" value="UniProtKB-KW"/>
</dbReference>
<dbReference type="PANTHER" id="PTHR18934:SF99">
    <property type="entry name" value="ATP-DEPENDENT RNA HELICASE DHX37-RELATED"/>
    <property type="match status" value="1"/>
</dbReference>
<comment type="caution">
    <text evidence="8">The sequence shown here is derived from an EMBL/GenBank/DDBJ whole genome shotgun (WGS) entry which is preliminary data.</text>
</comment>
<keyword evidence="9" id="KW-1185">Reference proteome</keyword>
<feature type="compositionally biased region" description="Low complexity" evidence="5">
    <location>
        <begin position="36"/>
        <end position="45"/>
    </location>
</feature>
<dbReference type="EMBL" id="PTJD01000016">
    <property type="protein sequence ID" value="PPK92194.1"/>
    <property type="molecule type" value="Genomic_DNA"/>
</dbReference>
<feature type="region of interest" description="Disordered" evidence="5">
    <location>
        <begin position="1"/>
        <end position="51"/>
    </location>
</feature>
<dbReference type="Pfam" id="PF21010">
    <property type="entry name" value="HA2_C"/>
    <property type="match status" value="1"/>
</dbReference>
<dbReference type="InterPro" id="IPR001650">
    <property type="entry name" value="Helicase_C-like"/>
</dbReference>
<dbReference type="Pfam" id="PF00270">
    <property type="entry name" value="DEAD"/>
    <property type="match status" value="1"/>
</dbReference>
<dbReference type="Gene3D" id="1.20.120.1080">
    <property type="match status" value="1"/>
</dbReference>
<dbReference type="RefSeq" id="WP_104435110.1">
    <property type="nucleotide sequence ID" value="NZ_PTJD01000016.1"/>
</dbReference>
<dbReference type="InterPro" id="IPR024590">
    <property type="entry name" value="HrpA_C"/>
</dbReference>
<dbReference type="FunFam" id="3.40.50.300:FF:000575">
    <property type="entry name" value="ATP-dependent helicase hrpA"/>
    <property type="match status" value="1"/>
</dbReference>
<keyword evidence="3 8" id="KW-0347">Helicase</keyword>
<dbReference type="SUPFAM" id="SSF52540">
    <property type="entry name" value="P-loop containing nucleoside triphosphate hydrolases"/>
    <property type="match status" value="1"/>
</dbReference>
<dbReference type="SMART" id="SM00382">
    <property type="entry name" value="AAA"/>
    <property type="match status" value="1"/>
</dbReference>
<evidence type="ECO:0000256" key="3">
    <source>
        <dbReference type="ARBA" id="ARBA00022806"/>
    </source>
</evidence>
<evidence type="ECO:0000313" key="9">
    <source>
        <dbReference type="Proteomes" id="UP000239485"/>
    </source>
</evidence>
<dbReference type="InterPro" id="IPR027417">
    <property type="entry name" value="P-loop_NTPase"/>
</dbReference>
<feature type="compositionally biased region" description="Acidic residues" evidence="5">
    <location>
        <begin position="312"/>
        <end position="324"/>
    </location>
</feature>
<dbReference type="SMART" id="SM00487">
    <property type="entry name" value="DEXDc"/>
    <property type="match status" value="1"/>
</dbReference>
<keyword evidence="1" id="KW-0547">Nucleotide-binding</keyword>
<gene>
    <name evidence="8" type="ORF">CLV92_11656</name>
</gene>
<evidence type="ECO:0000313" key="8">
    <source>
        <dbReference type="EMBL" id="PPK92194.1"/>
    </source>
</evidence>
<reference evidence="8 9" key="1">
    <citation type="submission" date="2018-02" db="EMBL/GenBank/DDBJ databases">
        <title>Genomic Encyclopedia of Archaeal and Bacterial Type Strains, Phase II (KMG-II): from individual species to whole genera.</title>
        <authorList>
            <person name="Goeker M."/>
        </authorList>
    </citation>
    <scope>NUCLEOTIDE SEQUENCE [LARGE SCALE GENOMIC DNA]</scope>
    <source>
        <strain evidence="8 9">DSM 22857</strain>
    </source>
</reference>
<evidence type="ECO:0000259" key="6">
    <source>
        <dbReference type="PROSITE" id="PS51192"/>
    </source>
</evidence>
<feature type="compositionally biased region" description="Basic residues" evidence="5">
    <location>
        <begin position="24"/>
        <end position="35"/>
    </location>
</feature>
<dbReference type="InterPro" id="IPR003593">
    <property type="entry name" value="AAA+_ATPase"/>
</dbReference>
<dbReference type="InterPro" id="IPR010222">
    <property type="entry name" value="RNA_helicase_HrpA"/>
</dbReference>
<dbReference type="PROSITE" id="PS51192">
    <property type="entry name" value="HELICASE_ATP_BIND_1"/>
    <property type="match status" value="1"/>
</dbReference>
<dbReference type="PANTHER" id="PTHR18934">
    <property type="entry name" value="ATP-DEPENDENT RNA HELICASE"/>
    <property type="match status" value="1"/>
</dbReference>
<dbReference type="Pfam" id="PF11898">
    <property type="entry name" value="DUF3418"/>
    <property type="match status" value="1"/>
</dbReference>
<dbReference type="Proteomes" id="UP000239485">
    <property type="component" value="Unassembled WGS sequence"/>
</dbReference>
<dbReference type="InterPro" id="IPR007502">
    <property type="entry name" value="Helicase-assoc_dom"/>
</dbReference>
<evidence type="ECO:0000259" key="7">
    <source>
        <dbReference type="PROSITE" id="PS51194"/>
    </source>
</evidence>
<dbReference type="FunFam" id="1.20.120.1080:FF:000005">
    <property type="entry name" value="ATP-dependent helicase HrpA"/>
    <property type="match status" value="1"/>
</dbReference>
<dbReference type="OrthoDB" id="9805617at2"/>
<proteinExistence type="predicted"/>
<dbReference type="NCBIfam" id="TIGR01967">
    <property type="entry name" value="DEAH_box_HrpA"/>
    <property type="match status" value="1"/>
</dbReference>
<organism evidence="8 9">
    <name type="scientific">Kineococcus xinjiangensis</name>
    <dbReference type="NCBI Taxonomy" id="512762"/>
    <lineage>
        <taxon>Bacteria</taxon>
        <taxon>Bacillati</taxon>
        <taxon>Actinomycetota</taxon>
        <taxon>Actinomycetes</taxon>
        <taxon>Kineosporiales</taxon>
        <taxon>Kineosporiaceae</taxon>
        <taxon>Kineococcus</taxon>
    </lineage>
</organism>
<dbReference type="InterPro" id="IPR011545">
    <property type="entry name" value="DEAD/DEAH_box_helicase_dom"/>
</dbReference>
<dbReference type="PROSITE" id="PS51194">
    <property type="entry name" value="HELICASE_CTER"/>
    <property type="match status" value="1"/>
</dbReference>
<keyword evidence="4" id="KW-0067">ATP-binding</keyword>
<accession>A0A2S6ID95</accession>
<keyword evidence="2" id="KW-0378">Hydrolase</keyword>